<gene>
    <name evidence="9" type="primary">LOC116952725</name>
</gene>
<dbReference type="GO" id="GO:0005794">
    <property type="term" value="C:Golgi apparatus"/>
    <property type="evidence" value="ECO:0007669"/>
    <property type="project" value="TreeGrafter"/>
</dbReference>
<proteinExistence type="predicted"/>
<feature type="transmembrane region" description="Helical" evidence="5">
    <location>
        <begin position="767"/>
        <end position="787"/>
    </location>
</feature>
<dbReference type="InterPro" id="IPR050310">
    <property type="entry name" value="VPS10-sortilin"/>
</dbReference>
<feature type="chain" id="PRO_5042560756" evidence="6">
    <location>
        <begin position="26"/>
        <end position="813"/>
    </location>
</feature>
<protein>
    <submittedName>
        <fullName evidence="9">Sortilin-like</fullName>
    </submittedName>
</protein>
<dbReference type="RefSeq" id="XP_032828223.1">
    <property type="nucleotide sequence ID" value="XM_032972332.1"/>
</dbReference>
<dbReference type="KEGG" id="pmrn:116952725"/>
<evidence type="ECO:0000256" key="3">
    <source>
        <dbReference type="ARBA" id="ARBA00023136"/>
    </source>
</evidence>
<dbReference type="PANTHER" id="PTHR12106:SF23">
    <property type="entry name" value="SORTILIN"/>
    <property type="match status" value="1"/>
</dbReference>
<dbReference type="InterPro" id="IPR031778">
    <property type="entry name" value="Sortilin_N"/>
</dbReference>
<dbReference type="GO" id="GO:0006897">
    <property type="term" value="P:endocytosis"/>
    <property type="evidence" value="ECO:0007669"/>
    <property type="project" value="TreeGrafter"/>
</dbReference>
<keyword evidence="8" id="KW-1185">Reference proteome</keyword>
<evidence type="ECO:0000256" key="2">
    <source>
        <dbReference type="ARBA" id="ARBA00022737"/>
    </source>
</evidence>
<dbReference type="InterPro" id="IPR006581">
    <property type="entry name" value="VPS10"/>
</dbReference>
<dbReference type="Gene3D" id="3.30.60.270">
    <property type="match status" value="1"/>
</dbReference>
<keyword evidence="4" id="KW-0325">Glycoprotein</keyword>
<evidence type="ECO:0000256" key="1">
    <source>
        <dbReference type="ARBA" id="ARBA00004370"/>
    </source>
</evidence>
<dbReference type="GO" id="GO:0016020">
    <property type="term" value="C:membrane"/>
    <property type="evidence" value="ECO:0007669"/>
    <property type="project" value="UniProtKB-SubCell"/>
</dbReference>
<feature type="signal peptide" evidence="6">
    <location>
        <begin position="1"/>
        <end position="25"/>
    </location>
</feature>
<evidence type="ECO:0000313" key="8">
    <source>
        <dbReference type="Proteomes" id="UP001318040"/>
    </source>
</evidence>
<keyword evidence="5" id="KW-0812">Transmembrane</keyword>
<dbReference type="SMART" id="SM00602">
    <property type="entry name" value="VPS10"/>
    <property type="match status" value="1"/>
</dbReference>
<evidence type="ECO:0000259" key="7">
    <source>
        <dbReference type="SMART" id="SM00602"/>
    </source>
</evidence>
<dbReference type="Proteomes" id="UP001318040">
    <property type="component" value="Chromosome 48"/>
</dbReference>
<dbReference type="PANTHER" id="PTHR12106">
    <property type="entry name" value="SORTILIN RELATED"/>
    <property type="match status" value="1"/>
</dbReference>
<accession>A0AAJ7U1R5</accession>
<dbReference type="AlphaFoldDB" id="A0AAJ7U1R5"/>
<reference evidence="9" key="1">
    <citation type="submission" date="2025-08" db="UniProtKB">
        <authorList>
            <consortium name="RefSeq"/>
        </authorList>
    </citation>
    <scope>IDENTIFICATION</scope>
    <source>
        <tissue evidence="9">Sperm</tissue>
    </source>
</reference>
<dbReference type="InterPro" id="IPR015943">
    <property type="entry name" value="WD40/YVTN_repeat-like_dom_sf"/>
</dbReference>
<evidence type="ECO:0000256" key="4">
    <source>
        <dbReference type="ARBA" id="ARBA00023180"/>
    </source>
</evidence>
<dbReference type="GO" id="GO:0016050">
    <property type="term" value="P:vesicle organization"/>
    <property type="evidence" value="ECO:0007669"/>
    <property type="project" value="TreeGrafter"/>
</dbReference>
<dbReference type="Gene3D" id="2.10.70.80">
    <property type="match status" value="1"/>
</dbReference>
<organism evidence="8 9">
    <name type="scientific">Petromyzon marinus</name>
    <name type="common">Sea lamprey</name>
    <dbReference type="NCBI Taxonomy" id="7757"/>
    <lineage>
        <taxon>Eukaryota</taxon>
        <taxon>Metazoa</taxon>
        <taxon>Chordata</taxon>
        <taxon>Craniata</taxon>
        <taxon>Vertebrata</taxon>
        <taxon>Cyclostomata</taxon>
        <taxon>Hyperoartia</taxon>
        <taxon>Petromyzontiformes</taxon>
        <taxon>Petromyzontidae</taxon>
        <taxon>Petromyzon</taxon>
    </lineage>
</organism>
<evidence type="ECO:0000256" key="6">
    <source>
        <dbReference type="SAM" id="SignalP"/>
    </source>
</evidence>
<evidence type="ECO:0000256" key="5">
    <source>
        <dbReference type="SAM" id="Phobius"/>
    </source>
</evidence>
<dbReference type="SUPFAM" id="SSF110296">
    <property type="entry name" value="Oligoxyloglucan reducing end-specific cellobiohydrolase"/>
    <property type="match status" value="2"/>
</dbReference>
<dbReference type="InterPro" id="IPR031777">
    <property type="entry name" value="Sortilin_C"/>
</dbReference>
<name>A0AAJ7U1R5_PETMA</name>
<keyword evidence="6" id="KW-0732">Signal</keyword>
<feature type="domain" description="VPS10" evidence="7">
    <location>
        <begin position="124"/>
        <end position="737"/>
    </location>
</feature>
<keyword evidence="3 5" id="KW-0472">Membrane</keyword>
<keyword evidence="5" id="KW-1133">Transmembrane helix</keyword>
<dbReference type="Pfam" id="PF15902">
    <property type="entry name" value="Sortilin-Vps10"/>
    <property type="match status" value="1"/>
</dbReference>
<evidence type="ECO:0000313" key="9">
    <source>
        <dbReference type="RefSeq" id="XP_032828223.1"/>
    </source>
</evidence>
<dbReference type="Pfam" id="PF15901">
    <property type="entry name" value="Sortilin_C"/>
    <property type="match status" value="1"/>
</dbReference>
<dbReference type="GO" id="GO:0005829">
    <property type="term" value="C:cytosol"/>
    <property type="evidence" value="ECO:0007669"/>
    <property type="project" value="GOC"/>
</dbReference>
<sequence>MAAIRSLLAFLLLFLTTLLVSVATALLRDVEATAKNSNSPARWTFSADRRRLARNSPGNGDGTNSSGSAFDLSGQSHADIADDLKESTFNQSFKDDDGSQMTLAWVGNKSGVVLALTARDFNVPFLQLLFDRSKLYISTDYGKTYKDITDQIGYGMIRNDHSIISHPLNPQRVVLLTEQLGRALLYFLVTSKDGGLNFTAQLIPFAPMTKFSFHPINPDVLVCISLNASLFITKDFGITWRLIHSHVITYKWAEDGSLFLTTTGDENPQFSRQWLQLKKSIDYGDTFLTMASGIQEFGVAGHFMYSSVLYQNARLVLHISIDGGKNWNIAQLAPSNVSRIYAVLWYDEDMLFMHVDDPEVKTYGCIYTSDRRGIIFSKSLDRHFFTTFLFNTDFTPVASMKGVYITTRIAEDNRVQSRITFNRGGQWQPILKPKNVECKADVSESDCALHIHGKYTILQDSSVPQLLLSEQNAIGLIIAHGNVGASLNVTERDVYLSEDGGYTWSRVLQGPHYYSILDSGGLIVAVPFSYSHTPGVIHFSTDAGQTWHEFLFSPENLMVKGLVSEPGAKSTHVSVWGHHLKMTNPVRVDLVWVSYTIDFGILLKRNCTDEDFEPWLAHWMEGPTNQSSGCVLGVKRTFRMLKKNSSCLKGPDYFPNETLGYCPCTEEDYMCDFGYYKDSGKCVEEWKFNKTSLHVCVTEGEQLIETEGYRKVPGDKCEGGLQHNSTRKVTSIACTHTLIKTQVDPVFTTTASSSEPSSQKRTSNNHGGVIALVVLFVLVVIGVLVIAARRSQAFKDRCNSIRYLILREEQVNL</sequence>
<comment type="subcellular location">
    <subcellularLocation>
        <location evidence="1">Membrane</location>
    </subcellularLocation>
</comment>
<keyword evidence="2" id="KW-0677">Repeat</keyword>
<dbReference type="Gene3D" id="2.130.10.10">
    <property type="entry name" value="YVTN repeat-like/Quinoprotein amine dehydrogenase"/>
    <property type="match status" value="1"/>
</dbReference>
<dbReference type="GO" id="GO:0006895">
    <property type="term" value="P:Golgi to endosome transport"/>
    <property type="evidence" value="ECO:0007669"/>
    <property type="project" value="TreeGrafter"/>
</dbReference>